<gene>
    <name evidence="3" type="ORF">CYMTET_13619</name>
</gene>
<dbReference type="Pfam" id="PF02493">
    <property type="entry name" value="MORN"/>
    <property type="match status" value="6"/>
</dbReference>
<accession>A0AAE0GI10</accession>
<dbReference type="SUPFAM" id="SSF82185">
    <property type="entry name" value="Histone H3 K4-specific methyltransferase SET7/9 N-terminal domain"/>
    <property type="match status" value="2"/>
</dbReference>
<dbReference type="PANTHER" id="PTHR23084:SF263">
    <property type="entry name" value="MORN REPEAT-CONTAINING PROTEIN 1"/>
    <property type="match status" value="1"/>
</dbReference>
<evidence type="ECO:0000256" key="1">
    <source>
        <dbReference type="ARBA" id="ARBA00022737"/>
    </source>
</evidence>
<reference evidence="3 4" key="1">
    <citation type="journal article" date="2015" name="Genome Biol. Evol.">
        <title>Comparative Genomics of a Bacterivorous Green Alga Reveals Evolutionary Causalities and Consequences of Phago-Mixotrophic Mode of Nutrition.</title>
        <authorList>
            <person name="Burns J.A."/>
            <person name="Paasch A."/>
            <person name="Narechania A."/>
            <person name="Kim E."/>
        </authorList>
    </citation>
    <scope>NUCLEOTIDE SEQUENCE [LARGE SCALE GENOMIC DNA]</scope>
    <source>
        <strain evidence="3 4">PLY_AMNH</strain>
    </source>
</reference>
<evidence type="ECO:0000313" key="3">
    <source>
        <dbReference type="EMBL" id="KAK3278441.1"/>
    </source>
</evidence>
<dbReference type="SMART" id="SM00698">
    <property type="entry name" value="MORN"/>
    <property type="match status" value="6"/>
</dbReference>
<dbReference type="InterPro" id="IPR003409">
    <property type="entry name" value="MORN"/>
</dbReference>
<sequence length="911" mass="100501">MHNKNSEDGADSLPAREFVLSLQDTEPAAGEAEDDVQAYADVQRTDPLSLIRIVSLSDFEKLGHIPRGGSDPDFRHGVTGLPNEPLAVPLCEVVQRRDKCVLAFVSHRWLRPSCVIADGHPDNAEGEKHTLIVQGLRRLEKAMLPTTCEVYIWLDFSSIDQDSSAMEELKYLREIVAACDILFTPVVDEGFDRWELSPVSIRNLYDEYLAESWHDYLNRGWCRMEMFFGANVPVDAALCQRGASFKGALKHFVTQLRSRPHVIYGTKEHKDGAAPRVLPPLQSAWLSRYSPADGRLTVDTDREIIKWKMKELEAFMQVVEPSYTGDRDEHGKPHGFGIQVFESGDKYVGRWEVGAFHGNGVYNYANGGRHQGEYRAGSAHGQGVYHYANGSVYHGEFEGGQRCGYGEMHNEDGSVYNGAWRGNSPHGEGEIVYPSGDSYRGTWKQGLKHGFGNEWFVGGDVYAGEFLNGLRAPSSSPPSFFRPGALISPGNSSSTLPSTRTPTTAFGHFDIPRYMIPNNVSADCISSLTSRLRAARPHAGASSGVSPASSPYADTYVDPAVPVATLLARPTPVSRSPTFMEFHDDASVWTSTPVRASQRSEFTNKLDYAFAYGEELAKLIRSHGFKSNRLRFHVEGIGDPDTHRFWVRLRATVIDETLEPAPQLAVVRTLADKHRRLHPDYSDRNLVEDVYAVLRSSASASPYAIPLYLVLLRELGTAHGHTIASLPYGSVRFFGLVPCSHLHSTPSSGATRGGGGGKTNVGSAYNLGRRIYEGKWKKHDGGGRCLVWEGTGIPCITLMHFESLPPPQDETSEPAAMMSVRIPAVPPPSEGGVHLPAGWVPGFAGPPRDDEAAHDPQPSALTVRQHDAEEVEDWSAFHDSPIYAPSTTADLKYDRRFSLRHHSWCHSGITE</sequence>
<dbReference type="PANTHER" id="PTHR23084">
    <property type="entry name" value="PHOSPHATIDYLINOSITOL-4-PHOSPHATE 5-KINASE RELATED"/>
    <property type="match status" value="1"/>
</dbReference>
<dbReference type="GO" id="GO:0016020">
    <property type="term" value="C:membrane"/>
    <property type="evidence" value="ECO:0007669"/>
    <property type="project" value="UniProtKB-ARBA"/>
</dbReference>
<keyword evidence="1" id="KW-0677">Repeat</keyword>
<dbReference type="EMBL" id="LGRX02005432">
    <property type="protein sequence ID" value="KAK3278441.1"/>
    <property type="molecule type" value="Genomic_DNA"/>
</dbReference>
<dbReference type="Proteomes" id="UP001190700">
    <property type="component" value="Unassembled WGS sequence"/>
</dbReference>
<evidence type="ECO:0000313" key="4">
    <source>
        <dbReference type="Proteomes" id="UP001190700"/>
    </source>
</evidence>
<proteinExistence type="predicted"/>
<dbReference type="Gene3D" id="2.20.110.10">
    <property type="entry name" value="Histone H3 K4-specific methyltransferase SET7/9 N-terminal domain"/>
    <property type="match status" value="3"/>
</dbReference>
<evidence type="ECO:0000256" key="2">
    <source>
        <dbReference type="SAM" id="MobiDB-lite"/>
    </source>
</evidence>
<organism evidence="3 4">
    <name type="scientific">Cymbomonas tetramitiformis</name>
    <dbReference type="NCBI Taxonomy" id="36881"/>
    <lineage>
        <taxon>Eukaryota</taxon>
        <taxon>Viridiplantae</taxon>
        <taxon>Chlorophyta</taxon>
        <taxon>Pyramimonadophyceae</taxon>
        <taxon>Pyramimonadales</taxon>
        <taxon>Pyramimonadaceae</taxon>
        <taxon>Cymbomonas</taxon>
    </lineage>
</organism>
<dbReference type="AlphaFoldDB" id="A0AAE0GI10"/>
<protein>
    <submittedName>
        <fullName evidence="3">Uncharacterized protein</fullName>
    </submittedName>
</protein>
<keyword evidence="4" id="KW-1185">Reference proteome</keyword>
<comment type="caution">
    <text evidence="3">The sequence shown here is derived from an EMBL/GenBank/DDBJ whole genome shotgun (WGS) entry which is preliminary data.</text>
</comment>
<name>A0AAE0GI10_9CHLO</name>
<feature type="region of interest" description="Disordered" evidence="2">
    <location>
        <begin position="843"/>
        <end position="868"/>
    </location>
</feature>